<dbReference type="PANTHER" id="PTHR13040">
    <property type="entry name" value="AUTOPHAGY PROTEIN 5"/>
    <property type="match status" value="1"/>
</dbReference>
<organism evidence="9 10">
    <name type="scientific">Artemisia annua</name>
    <name type="common">Sweet wormwood</name>
    <dbReference type="NCBI Taxonomy" id="35608"/>
    <lineage>
        <taxon>Eukaryota</taxon>
        <taxon>Viridiplantae</taxon>
        <taxon>Streptophyta</taxon>
        <taxon>Embryophyta</taxon>
        <taxon>Tracheophyta</taxon>
        <taxon>Spermatophyta</taxon>
        <taxon>Magnoliopsida</taxon>
        <taxon>eudicotyledons</taxon>
        <taxon>Gunneridae</taxon>
        <taxon>Pentapetalae</taxon>
        <taxon>asterids</taxon>
        <taxon>campanulids</taxon>
        <taxon>Asterales</taxon>
        <taxon>Asteraceae</taxon>
        <taxon>Asteroideae</taxon>
        <taxon>Anthemideae</taxon>
        <taxon>Artemisiinae</taxon>
        <taxon>Artemisia</taxon>
    </lineage>
</organism>
<evidence type="ECO:0000256" key="3">
    <source>
        <dbReference type="ARBA" id="ARBA00022843"/>
    </source>
</evidence>
<evidence type="ECO:0000313" key="10">
    <source>
        <dbReference type="Proteomes" id="UP000245207"/>
    </source>
</evidence>
<dbReference type="Pfam" id="PF20638">
    <property type="entry name" value="ATG5_UblA"/>
    <property type="match status" value="1"/>
</dbReference>
<keyword evidence="2 5" id="KW-1017">Isopeptide bond</keyword>
<dbReference type="GO" id="GO:0019776">
    <property type="term" value="F:Atg8-family ligase activity"/>
    <property type="evidence" value="ECO:0007669"/>
    <property type="project" value="TreeGrafter"/>
</dbReference>
<feature type="domain" description="Autophagy protein ATG5 UblA" evidence="8">
    <location>
        <begin position="23"/>
        <end position="91"/>
    </location>
</feature>
<gene>
    <name evidence="9" type="ORF">CTI12_AA469400</name>
</gene>
<keyword evidence="4 5" id="KW-0072">Autophagy</keyword>
<dbReference type="GO" id="GO:0061908">
    <property type="term" value="C:phagophore"/>
    <property type="evidence" value="ECO:0007669"/>
    <property type="project" value="TreeGrafter"/>
</dbReference>
<dbReference type="InterPro" id="IPR048318">
    <property type="entry name" value="ATG5_UblB"/>
</dbReference>
<dbReference type="InterPro" id="IPR007239">
    <property type="entry name" value="Atg5"/>
</dbReference>
<dbReference type="GO" id="GO:0006995">
    <property type="term" value="P:cellular response to nitrogen starvation"/>
    <property type="evidence" value="ECO:0007669"/>
    <property type="project" value="TreeGrafter"/>
</dbReference>
<evidence type="ECO:0000256" key="1">
    <source>
        <dbReference type="ARBA" id="ARBA00006910"/>
    </source>
</evidence>
<dbReference type="FunFam" id="3.10.20.90:FF:000370">
    <property type="entry name" value="Autophagy protein 5"/>
    <property type="match status" value="1"/>
</dbReference>
<dbReference type="EMBL" id="PKPP01008409">
    <property type="protein sequence ID" value="PWA50764.1"/>
    <property type="molecule type" value="Genomic_DNA"/>
</dbReference>
<dbReference type="STRING" id="35608.A0A2U1LP62"/>
<dbReference type="Pfam" id="PF20637">
    <property type="entry name" value="ATG5_HBR"/>
    <property type="match status" value="1"/>
</dbReference>
<name>A0A2U1LP62_ARTAN</name>
<accession>A0A2U1LP62</accession>
<dbReference type="GO" id="GO:0034045">
    <property type="term" value="C:phagophore assembly site membrane"/>
    <property type="evidence" value="ECO:0007669"/>
    <property type="project" value="TreeGrafter"/>
</dbReference>
<dbReference type="Gene3D" id="1.10.246.190">
    <property type="entry name" value="Autophagy protein Apg5, helix rich domain"/>
    <property type="match status" value="1"/>
</dbReference>
<dbReference type="Gene3D" id="3.10.20.90">
    <property type="entry name" value="Phosphatidylinositol 3-kinase Catalytic Subunit, Chain A, domain 1"/>
    <property type="match status" value="1"/>
</dbReference>
<reference evidence="9 10" key="1">
    <citation type="journal article" date="2018" name="Mol. Plant">
        <title>The genome of Artemisia annua provides insight into the evolution of Asteraceae family and artemisinin biosynthesis.</title>
        <authorList>
            <person name="Shen Q."/>
            <person name="Zhang L."/>
            <person name="Liao Z."/>
            <person name="Wang S."/>
            <person name="Yan T."/>
            <person name="Shi P."/>
            <person name="Liu M."/>
            <person name="Fu X."/>
            <person name="Pan Q."/>
            <person name="Wang Y."/>
            <person name="Lv Z."/>
            <person name="Lu X."/>
            <person name="Zhang F."/>
            <person name="Jiang W."/>
            <person name="Ma Y."/>
            <person name="Chen M."/>
            <person name="Hao X."/>
            <person name="Li L."/>
            <person name="Tang Y."/>
            <person name="Lv G."/>
            <person name="Zhou Y."/>
            <person name="Sun X."/>
            <person name="Brodelius P.E."/>
            <person name="Rose J.K.C."/>
            <person name="Tang K."/>
        </authorList>
    </citation>
    <scope>NUCLEOTIDE SEQUENCE [LARGE SCALE GENOMIC DNA]</scope>
    <source>
        <strain evidence="10">cv. Huhao1</strain>
        <tissue evidence="9">Leaf</tissue>
    </source>
</reference>
<evidence type="ECO:0000259" key="6">
    <source>
        <dbReference type="Pfam" id="PF04106"/>
    </source>
</evidence>
<evidence type="ECO:0000256" key="2">
    <source>
        <dbReference type="ARBA" id="ARBA00022499"/>
    </source>
</evidence>
<feature type="domain" description="Autophagy protein ATG5 alpha-helical bundle region" evidence="7">
    <location>
        <begin position="105"/>
        <end position="161"/>
    </location>
</feature>
<evidence type="ECO:0000259" key="8">
    <source>
        <dbReference type="Pfam" id="PF20638"/>
    </source>
</evidence>
<dbReference type="GO" id="GO:0000422">
    <property type="term" value="P:autophagy of mitochondrion"/>
    <property type="evidence" value="ECO:0007669"/>
    <property type="project" value="TreeGrafter"/>
</dbReference>
<dbReference type="GO" id="GO:0034727">
    <property type="term" value="P:piecemeal microautophagy of the nucleus"/>
    <property type="evidence" value="ECO:0007669"/>
    <property type="project" value="TreeGrafter"/>
</dbReference>
<dbReference type="InterPro" id="IPR042526">
    <property type="entry name" value="Atg5_HR"/>
</dbReference>
<dbReference type="InterPro" id="IPR048939">
    <property type="entry name" value="ATG5_UblA"/>
</dbReference>
<comment type="caution">
    <text evidence="9">The sequence shown here is derived from an EMBL/GenBank/DDBJ whole genome shotgun (WGS) entry which is preliminary data.</text>
</comment>
<keyword evidence="5" id="KW-0963">Cytoplasm</keyword>
<evidence type="ECO:0000259" key="7">
    <source>
        <dbReference type="Pfam" id="PF20637"/>
    </source>
</evidence>
<evidence type="ECO:0000256" key="4">
    <source>
        <dbReference type="ARBA" id="ARBA00023006"/>
    </source>
</evidence>
<dbReference type="OrthoDB" id="272162at2759"/>
<protein>
    <recommendedName>
        <fullName evidence="5">Autophagy protein 5</fullName>
    </recommendedName>
</protein>
<sequence>MIGVELLSKRLYMMLLSTDYVFVLILAPRIGYLPLLSSQLKPFFCGALPPGVDTIWFEYKGLPLKWYIPTGVLFDLLCAEPERPWNLTVHFRGYPGNILIPCDGEDSVKWSYINSLKEAAYIIHGSSKNVMNMSHPDQVELWRSVMNGKLELYNRISSKLKLGILGDEFSARSNPSSLKSQQSVNETEATAAPKASRIPVRLYLWTIDDDFDDLEAAPNFDSWDQISYINRPVEINGEGKYFTLLDAVKSILPELYPDSSNTIKAEIKKEEITEETTVESVETESTSGHPVIKLLRIQGIKPKMDIPFSWVVNNLMNPDYFLHICLYIKAPKPISP</sequence>
<evidence type="ECO:0000313" key="9">
    <source>
        <dbReference type="EMBL" id="PWA50764.1"/>
    </source>
</evidence>
<feature type="domain" description="Autophagy protein ATG5 UblB" evidence="6">
    <location>
        <begin position="197"/>
        <end position="326"/>
    </location>
</feature>
<dbReference type="AlphaFoldDB" id="A0A2U1LP62"/>
<dbReference type="InterPro" id="IPR048940">
    <property type="entry name" value="ATG5_HBR"/>
</dbReference>
<dbReference type="GO" id="GO:0034274">
    <property type="term" value="C:Atg12-Atg5-Atg16 complex"/>
    <property type="evidence" value="ECO:0007669"/>
    <property type="project" value="TreeGrafter"/>
</dbReference>
<keyword evidence="10" id="KW-1185">Reference proteome</keyword>
<dbReference type="InterPro" id="IPR042527">
    <property type="entry name" value="Atg5_UblA_dom_sf"/>
</dbReference>
<comment type="similarity">
    <text evidence="1 5">Belongs to the ATG5 family.</text>
</comment>
<comment type="function">
    <text evidence="5">Required for autophagy.</text>
</comment>
<dbReference type="Proteomes" id="UP000245207">
    <property type="component" value="Unassembled WGS sequence"/>
</dbReference>
<keyword evidence="3 5" id="KW-0832">Ubl conjugation</keyword>
<dbReference type="Gene3D" id="3.10.20.620">
    <property type="match status" value="1"/>
</dbReference>
<evidence type="ECO:0000256" key="5">
    <source>
        <dbReference type="RuleBase" id="RU361202"/>
    </source>
</evidence>
<proteinExistence type="inferred from homology"/>
<comment type="subcellular location">
    <subcellularLocation>
        <location evidence="5">Cytoplasm</location>
    </subcellularLocation>
</comment>
<dbReference type="GO" id="GO:0005776">
    <property type="term" value="C:autophagosome"/>
    <property type="evidence" value="ECO:0007669"/>
    <property type="project" value="TreeGrafter"/>
</dbReference>
<dbReference type="GO" id="GO:0044233">
    <property type="term" value="C:mitochondria-associated endoplasmic reticulum membrane contact site"/>
    <property type="evidence" value="ECO:0007669"/>
    <property type="project" value="TreeGrafter"/>
</dbReference>
<dbReference type="PANTHER" id="PTHR13040:SF2">
    <property type="entry name" value="AUTOPHAGY PROTEIN 5"/>
    <property type="match status" value="1"/>
</dbReference>
<keyword evidence="5" id="KW-0813">Transport</keyword>
<dbReference type="Pfam" id="PF04106">
    <property type="entry name" value="ATG5_UblB"/>
    <property type="match status" value="1"/>
</dbReference>
<comment type="subunit">
    <text evidence="5">Conjugated with ATG12.</text>
</comment>